<proteinExistence type="predicted"/>
<dbReference type="OrthoDB" id="2189509at2759"/>
<accession>A0A4P9XFK3</accession>
<feature type="region of interest" description="Disordered" evidence="1">
    <location>
        <begin position="525"/>
        <end position="555"/>
    </location>
</feature>
<evidence type="ECO:0000313" key="4">
    <source>
        <dbReference type="Proteomes" id="UP000274922"/>
    </source>
</evidence>
<reference evidence="4" key="1">
    <citation type="journal article" date="2018" name="Nat. Microbiol.">
        <title>Leveraging single-cell genomics to expand the fungal tree of life.</title>
        <authorList>
            <person name="Ahrendt S.R."/>
            <person name="Quandt C.A."/>
            <person name="Ciobanu D."/>
            <person name="Clum A."/>
            <person name="Salamov A."/>
            <person name="Andreopoulos B."/>
            <person name="Cheng J.F."/>
            <person name="Woyke T."/>
            <person name="Pelin A."/>
            <person name="Henrissat B."/>
            <person name="Reynolds N.K."/>
            <person name="Benny G.L."/>
            <person name="Smith M.E."/>
            <person name="James T.Y."/>
            <person name="Grigoriev I.V."/>
        </authorList>
    </citation>
    <scope>NUCLEOTIDE SEQUENCE [LARGE SCALE GENOMIC DNA]</scope>
    <source>
        <strain evidence="4">ATCC 52028</strain>
    </source>
</reference>
<name>A0A4P9XFK3_9FUNG</name>
<dbReference type="EMBL" id="ML014115">
    <property type="protein sequence ID" value="RKP04011.1"/>
    <property type="molecule type" value="Genomic_DNA"/>
</dbReference>
<evidence type="ECO:0000256" key="1">
    <source>
        <dbReference type="SAM" id="MobiDB-lite"/>
    </source>
</evidence>
<keyword evidence="2" id="KW-0812">Transmembrane</keyword>
<keyword evidence="2" id="KW-0472">Membrane</keyword>
<feature type="transmembrane region" description="Helical" evidence="2">
    <location>
        <begin position="651"/>
        <end position="669"/>
    </location>
</feature>
<dbReference type="Pfam" id="PF17010">
    <property type="entry name" value="DUF5092"/>
    <property type="match status" value="1"/>
</dbReference>
<keyword evidence="2" id="KW-1133">Transmembrane helix</keyword>
<sequence>MPNDQPEAILLLDSGGVNVLDSVATDYEDSFCLDTLGDLALAHDATEPAGTKSFILARVQTWDPRQPDKAYYSYYNAYHLNKILFQTQIYIGKKLIHRLHVLNPLTNTDIIGNVQYFMVRLHEADQGRVAFPLTAIPPGILKSNPSGPASPVAPGAGAGLLGETGIAPAVPTDLNASDASVKVTDPLMPEGTWSPYTASAKDVADYDAIDMGDPATLATLAPGTAPVAAAALADAGAAAAAALSARPGVSHPADAGAGAGADASPAGIVTRKREPLFINTTAASSDAIAPRPHAAVHSAHGLPPPSPGVRQLDQGLAQHWTFTSPSACPLEDDEPVLSAVSCPPSRAGGGPRGPPTRLTLLRPTFAGPHGRSLRHRASPVMEETRITVTPAVIHGGPAPRTPGMASPLTGAPRSAPIQGVVRPAAGPVAMRGHHWYRTPARPGVVTRFTVPVPASELAALVTPTARTRRRSLSYSNAVAQLGHWASVNEWVERVHADKARYALIAEEPNADYDAVADFGGAAAPPGSATAARPLSPLSPLRVPAESGHGGSDRETVAAVEAQARGQFWRAILFATDSDFLESSKIRAVFRDNACVPEDATLFEMKPFTGEPDVPMDVFVVDETNVCEFCFPTSYTLSQLSPRMRVFHRSKIWLILLVLVAVILCFIFLISRNNNGTTGTISATTTPSPTISFAGVVRRGLSEMTRPTATV</sequence>
<evidence type="ECO:0000313" key="3">
    <source>
        <dbReference type="EMBL" id="RKP04011.1"/>
    </source>
</evidence>
<dbReference type="InterPro" id="IPR031537">
    <property type="entry name" value="DUF5092"/>
</dbReference>
<gene>
    <name evidence="3" type="ORF">CXG81DRAFT_23424</name>
</gene>
<keyword evidence="4" id="KW-1185">Reference proteome</keyword>
<dbReference type="Proteomes" id="UP000274922">
    <property type="component" value="Unassembled WGS sequence"/>
</dbReference>
<dbReference type="AlphaFoldDB" id="A0A4P9XFK3"/>
<feature type="compositionally biased region" description="Low complexity" evidence="1">
    <location>
        <begin position="525"/>
        <end position="541"/>
    </location>
</feature>
<evidence type="ECO:0000256" key="2">
    <source>
        <dbReference type="SAM" id="Phobius"/>
    </source>
</evidence>
<organism evidence="3 4">
    <name type="scientific">Caulochytrium protostelioides</name>
    <dbReference type="NCBI Taxonomy" id="1555241"/>
    <lineage>
        <taxon>Eukaryota</taxon>
        <taxon>Fungi</taxon>
        <taxon>Fungi incertae sedis</taxon>
        <taxon>Chytridiomycota</taxon>
        <taxon>Chytridiomycota incertae sedis</taxon>
        <taxon>Chytridiomycetes</taxon>
        <taxon>Caulochytriales</taxon>
        <taxon>Caulochytriaceae</taxon>
        <taxon>Caulochytrium</taxon>
    </lineage>
</organism>
<protein>
    <submittedName>
        <fullName evidence="3">Uncharacterized protein</fullName>
    </submittedName>
</protein>